<organism evidence="2 3">
    <name type="scientific">Corynebacterium pseudopelargi</name>
    <dbReference type="NCBI Taxonomy" id="2080757"/>
    <lineage>
        <taxon>Bacteria</taxon>
        <taxon>Bacillati</taxon>
        <taxon>Actinomycetota</taxon>
        <taxon>Actinomycetes</taxon>
        <taxon>Mycobacteriales</taxon>
        <taxon>Corynebacteriaceae</taxon>
        <taxon>Corynebacterium</taxon>
    </lineage>
</organism>
<dbReference type="EMBL" id="CP033898">
    <property type="protein sequence ID" value="AZA10036.1"/>
    <property type="molecule type" value="Genomic_DNA"/>
</dbReference>
<sequence>MEQQCSFPGPAKTIGYDRDMGLFGAFIAAIAYGAGTIAQAIGVQRATATTGGWLRKALAGWAFGLGLVFDGIGYIASFAALRDLPLFLVESATASSVAVTALLGVVILRQKLHRFEIAALLAVLAGLIMLSVSAEPGPAPHVPSWVGWLLLGAALLCGVFLVLSKASHVYAVVSGLGFAVVGLASRLLEIPVHHVFRVIEQPMAWALILGGVIAVVAYGMALDRGNATSVAALSFATETIVPSLIGLTLLHDHIRSGFSLIAVLGFVATLAGCLALSSRAEVEIQTPAN</sequence>
<dbReference type="Gene3D" id="1.10.3730.20">
    <property type="match status" value="1"/>
</dbReference>
<feature type="transmembrane region" description="Helical" evidence="1">
    <location>
        <begin position="145"/>
        <end position="163"/>
    </location>
</feature>
<feature type="transmembrane region" description="Helical" evidence="1">
    <location>
        <begin position="20"/>
        <end position="38"/>
    </location>
</feature>
<accession>A0A3G6IWM1</accession>
<dbReference type="InterPro" id="IPR037185">
    <property type="entry name" value="EmrE-like"/>
</dbReference>
<keyword evidence="3" id="KW-1185">Reference proteome</keyword>
<evidence type="ECO:0000313" key="3">
    <source>
        <dbReference type="Proteomes" id="UP000271426"/>
    </source>
</evidence>
<feature type="transmembrane region" description="Helical" evidence="1">
    <location>
        <begin position="58"/>
        <end position="81"/>
    </location>
</feature>
<feature type="transmembrane region" description="Helical" evidence="1">
    <location>
        <begin position="87"/>
        <end position="108"/>
    </location>
</feature>
<evidence type="ECO:0008006" key="4">
    <source>
        <dbReference type="Google" id="ProtNLM"/>
    </source>
</evidence>
<dbReference type="PANTHER" id="PTHR40761">
    <property type="entry name" value="CONSERVED INTEGRAL MEMBRANE ALANINE VALINE AND LEUCINE RICH PROTEIN-RELATED"/>
    <property type="match status" value="1"/>
</dbReference>
<feature type="transmembrane region" description="Helical" evidence="1">
    <location>
        <begin position="170"/>
        <end position="188"/>
    </location>
</feature>
<proteinExistence type="predicted"/>
<feature type="transmembrane region" description="Helical" evidence="1">
    <location>
        <begin position="256"/>
        <end position="276"/>
    </location>
</feature>
<gene>
    <name evidence="2" type="ORF">CPPEL_09665</name>
</gene>
<reference evidence="2 3" key="1">
    <citation type="submission" date="2018-11" db="EMBL/GenBank/DDBJ databases">
        <authorList>
            <person name="Kleinhagauer T."/>
            <person name="Glaeser S.P."/>
            <person name="Spergser J."/>
            <person name="Ruckert C."/>
            <person name="Kaempfer P."/>
            <person name="Busse H.-J."/>
        </authorList>
    </citation>
    <scope>NUCLEOTIDE SEQUENCE [LARGE SCALE GENOMIC DNA]</scope>
    <source>
        <strain evidence="2 3">812CH</strain>
    </source>
</reference>
<dbReference type="Proteomes" id="UP000271426">
    <property type="component" value="Chromosome"/>
</dbReference>
<name>A0A3G6IWM1_9CORY</name>
<dbReference type="AlphaFoldDB" id="A0A3G6IWM1"/>
<feature type="transmembrane region" description="Helical" evidence="1">
    <location>
        <begin position="229"/>
        <end position="250"/>
    </location>
</feature>
<dbReference type="KEGG" id="cpso:CPPEL_09665"/>
<dbReference type="SUPFAM" id="SSF103481">
    <property type="entry name" value="Multidrug resistance efflux transporter EmrE"/>
    <property type="match status" value="1"/>
</dbReference>
<keyword evidence="1" id="KW-0812">Transmembrane</keyword>
<feature type="transmembrane region" description="Helical" evidence="1">
    <location>
        <begin position="203"/>
        <end position="222"/>
    </location>
</feature>
<keyword evidence="1" id="KW-0472">Membrane</keyword>
<evidence type="ECO:0000256" key="1">
    <source>
        <dbReference type="SAM" id="Phobius"/>
    </source>
</evidence>
<protein>
    <recommendedName>
        <fullName evidence="4">EamA-like transporter family protein</fullName>
    </recommendedName>
</protein>
<keyword evidence="1" id="KW-1133">Transmembrane helix</keyword>
<dbReference type="PANTHER" id="PTHR40761:SF1">
    <property type="entry name" value="CONSERVED INTEGRAL MEMBRANE ALANINE VALINE AND LEUCINE RICH PROTEIN-RELATED"/>
    <property type="match status" value="1"/>
</dbReference>
<evidence type="ECO:0000313" key="2">
    <source>
        <dbReference type="EMBL" id="AZA10036.1"/>
    </source>
</evidence>
<feature type="transmembrane region" description="Helical" evidence="1">
    <location>
        <begin position="115"/>
        <end position="133"/>
    </location>
</feature>